<dbReference type="HOGENOM" id="CLU_2287996_0_0_11"/>
<dbReference type="InterPro" id="IPR010982">
    <property type="entry name" value="Lambda_DNA-bd_dom_sf"/>
</dbReference>
<dbReference type="GO" id="GO:0003677">
    <property type="term" value="F:DNA binding"/>
    <property type="evidence" value="ECO:0007669"/>
    <property type="project" value="InterPro"/>
</dbReference>
<keyword evidence="2" id="KW-1185">Reference proteome</keyword>
<dbReference type="PATRIC" id="fig|1389489.3.peg.2168"/>
<dbReference type="OrthoDB" id="5072509at2"/>
<sequence>MLKAEKPEETNATALRAAKNLRGILAEERWSGRKAAMTLGLTPMYVNRRLSGAAELSVSDVEMFARLLKMDSSALYAALMRPTTLDGGELALGGAKVRPLD</sequence>
<gene>
    <name evidence="1" type="ORF">O159_22680</name>
</gene>
<evidence type="ECO:0000313" key="2">
    <source>
        <dbReference type="Proteomes" id="UP000016743"/>
    </source>
</evidence>
<dbReference type="AlphaFoldDB" id="U3P9N0"/>
<dbReference type="KEGG" id="lxy:O159_22680"/>
<evidence type="ECO:0000313" key="1">
    <source>
        <dbReference type="EMBL" id="AGW42234.1"/>
    </source>
</evidence>
<proteinExistence type="predicted"/>
<dbReference type="STRING" id="1389489.O159_22680"/>
<accession>U3P9N0</accession>
<dbReference type="EMBL" id="CP006734">
    <property type="protein sequence ID" value="AGW42234.1"/>
    <property type="molecule type" value="Genomic_DNA"/>
</dbReference>
<name>U3P9N0_LEIXC</name>
<reference evidence="1 2" key="1">
    <citation type="journal article" date="2013" name="Genome Announc.">
        <title>Complete Genome Sequence of Leifsonia xyli subsp. cynodontis Strain DSM46306, a Gram-Positive Bacterial Pathogen of Grasses.</title>
        <authorList>
            <person name="Monteiro-Vitorello C.B."/>
            <person name="Zerillo M.M."/>
            <person name="Van Sluys M.A."/>
            <person name="Camargo L.E."/>
            <person name="Kitajima J.P."/>
        </authorList>
    </citation>
    <scope>NUCLEOTIDE SEQUENCE [LARGE SCALE GENOMIC DNA]</scope>
    <source>
        <strain evidence="1 2">DSM 46306</strain>
    </source>
</reference>
<dbReference type="RefSeq" id="WP_021755736.1">
    <property type="nucleotide sequence ID" value="NC_022438.1"/>
</dbReference>
<dbReference type="Proteomes" id="UP000016743">
    <property type="component" value="Chromosome"/>
</dbReference>
<dbReference type="Gene3D" id="1.10.260.40">
    <property type="entry name" value="lambda repressor-like DNA-binding domains"/>
    <property type="match status" value="1"/>
</dbReference>
<evidence type="ECO:0008006" key="3">
    <source>
        <dbReference type="Google" id="ProtNLM"/>
    </source>
</evidence>
<organism evidence="1 2">
    <name type="scientific">Leifsonia xyli subsp. cynodontis DSM 46306</name>
    <dbReference type="NCBI Taxonomy" id="1389489"/>
    <lineage>
        <taxon>Bacteria</taxon>
        <taxon>Bacillati</taxon>
        <taxon>Actinomycetota</taxon>
        <taxon>Actinomycetes</taxon>
        <taxon>Micrococcales</taxon>
        <taxon>Microbacteriaceae</taxon>
        <taxon>Leifsonia</taxon>
    </lineage>
</organism>
<protein>
    <recommendedName>
        <fullName evidence="3">HTH cro/C1-type domain-containing protein</fullName>
    </recommendedName>
</protein>